<sequence>MLLILDDIHKKHLDLLKDIDNKILKEFCRISIEHLRKGSNPKVYQSAAQRLNVEADLVQNAVTGIMHLFTEAAKNMVNEVEFRDSTIFLGFNAESQEELIRCYLENSQEIRSLLTTLNVGIPHYHNLEWRIDVQIASRNLRRPVEPSFLLKLQLQKDGETVNNVFEADPSNIIHMTEVLDQALQEAKSHHCRR</sequence>
<gene>
    <name evidence="2" type="ORF">X975_00634</name>
</gene>
<evidence type="ECO:0000259" key="1">
    <source>
        <dbReference type="PROSITE" id="PS51269"/>
    </source>
</evidence>
<protein>
    <submittedName>
        <fullName evidence="2">COMM domain-containing protein 2</fullName>
    </submittedName>
</protein>
<proteinExistence type="predicted"/>
<dbReference type="PROSITE" id="PS51269">
    <property type="entry name" value="COMM"/>
    <property type="match status" value="1"/>
</dbReference>
<keyword evidence="3" id="KW-1185">Reference proteome</keyword>
<organism evidence="2 3">
    <name type="scientific">Stegodyphus mimosarum</name>
    <name type="common">African social velvet spider</name>
    <dbReference type="NCBI Taxonomy" id="407821"/>
    <lineage>
        <taxon>Eukaryota</taxon>
        <taxon>Metazoa</taxon>
        <taxon>Ecdysozoa</taxon>
        <taxon>Arthropoda</taxon>
        <taxon>Chelicerata</taxon>
        <taxon>Arachnida</taxon>
        <taxon>Araneae</taxon>
        <taxon>Araneomorphae</taxon>
        <taxon>Entelegynae</taxon>
        <taxon>Eresoidea</taxon>
        <taxon>Eresidae</taxon>
        <taxon>Stegodyphus</taxon>
    </lineage>
</organism>
<dbReference type="InterPro" id="IPR037354">
    <property type="entry name" value="Commd2"/>
</dbReference>
<dbReference type="Pfam" id="PF21672">
    <property type="entry name" value="COMM_HN"/>
    <property type="match status" value="1"/>
</dbReference>
<dbReference type="CDD" id="cd04750">
    <property type="entry name" value="Commd2"/>
    <property type="match status" value="1"/>
</dbReference>
<dbReference type="Proteomes" id="UP000054359">
    <property type="component" value="Unassembled WGS sequence"/>
</dbReference>
<dbReference type="STRING" id="407821.A0A087UIA9"/>
<accession>A0A087UIA9</accession>
<dbReference type="EMBL" id="KK119934">
    <property type="protein sequence ID" value="KFM77098.1"/>
    <property type="molecule type" value="Genomic_DNA"/>
</dbReference>
<reference evidence="2 3" key="1">
    <citation type="submission" date="2013-11" db="EMBL/GenBank/DDBJ databases">
        <title>Genome sequencing of Stegodyphus mimosarum.</title>
        <authorList>
            <person name="Bechsgaard J."/>
        </authorList>
    </citation>
    <scope>NUCLEOTIDE SEQUENCE [LARGE SCALE GENOMIC DNA]</scope>
</reference>
<dbReference type="OMA" id="NLERYDM"/>
<evidence type="ECO:0000313" key="3">
    <source>
        <dbReference type="Proteomes" id="UP000054359"/>
    </source>
</evidence>
<feature type="domain" description="COMM" evidence="1">
    <location>
        <begin position="123"/>
        <end position="190"/>
    </location>
</feature>
<feature type="non-terminal residue" evidence="2">
    <location>
        <position position="193"/>
    </location>
</feature>
<dbReference type="AlphaFoldDB" id="A0A087UIA9"/>
<evidence type="ECO:0000313" key="2">
    <source>
        <dbReference type="EMBL" id="KFM77098.1"/>
    </source>
</evidence>
<dbReference type="InterPro" id="IPR017920">
    <property type="entry name" value="COMM"/>
</dbReference>
<dbReference type="PANTHER" id="PTHR15857">
    <property type="entry name" value="COMM DOMAIN CONTAINING PROTEIN 2"/>
    <property type="match status" value="1"/>
</dbReference>
<dbReference type="OrthoDB" id="10257479at2759"/>
<name>A0A087UIA9_STEMI</name>
<dbReference type="PANTHER" id="PTHR15857:SF0">
    <property type="entry name" value="COMM DOMAIN-CONTAINING PROTEIN 2"/>
    <property type="match status" value="1"/>
</dbReference>
<dbReference type="Pfam" id="PF07258">
    <property type="entry name" value="COMM_domain"/>
    <property type="match status" value="1"/>
</dbReference>